<name>A0A6H1TXZ6_9CYAN</name>
<keyword evidence="2" id="KW-1185">Reference proteome</keyword>
<reference evidence="1 2" key="1">
    <citation type="submission" date="2020-04" db="EMBL/GenBank/DDBJ databases">
        <authorList>
            <person name="Basu S."/>
            <person name="Maruthanayagam V."/>
            <person name="Chakraborty S."/>
            <person name="Pramanik A."/>
            <person name="Mukherjee J."/>
            <person name="Brink B."/>
        </authorList>
    </citation>
    <scope>NUCLEOTIDE SEQUENCE [LARGE SCALE GENOMIC DNA]</scope>
    <source>
        <strain evidence="1 2">AP17</strain>
    </source>
</reference>
<accession>A0A6H1TXZ6</accession>
<organism evidence="1 2">
    <name type="scientific">Oxynema aestuarii AP17</name>
    <dbReference type="NCBI Taxonomy" id="2064643"/>
    <lineage>
        <taxon>Bacteria</taxon>
        <taxon>Bacillati</taxon>
        <taxon>Cyanobacteriota</taxon>
        <taxon>Cyanophyceae</taxon>
        <taxon>Oscillatoriophycideae</taxon>
        <taxon>Oscillatoriales</taxon>
        <taxon>Oscillatoriaceae</taxon>
        <taxon>Oxynema</taxon>
        <taxon>Oxynema aestuarii</taxon>
    </lineage>
</organism>
<evidence type="ECO:0000313" key="1">
    <source>
        <dbReference type="EMBL" id="QIZ71472.1"/>
    </source>
</evidence>
<evidence type="ECO:0000313" key="2">
    <source>
        <dbReference type="Proteomes" id="UP000500857"/>
    </source>
</evidence>
<dbReference type="AlphaFoldDB" id="A0A6H1TXZ6"/>
<protein>
    <submittedName>
        <fullName evidence="1">Uncharacterized protein</fullName>
    </submittedName>
</protein>
<sequence>MSIRWGDTPLAPRCERPKYENKALIRGLTSVGLSLKLVCAIARELRI</sequence>
<dbReference type="Proteomes" id="UP000500857">
    <property type="component" value="Chromosome"/>
</dbReference>
<dbReference type="KEGG" id="oxy:HCG48_13510"/>
<proteinExistence type="predicted"/>
<dbReference type="EMBL" id="CP051167">
    <property type="protein sequence ID" value="QIZ71472.1"/>
    <property type="molecule type" value="Genomic_DNA"/>
</dbReference>
<gene>
    <name evidence="1" type="ORF">HCG48_13510</name>
</gene>